<gene>
    <name evidence="7" type="ORF">DVJ83_13165</name>
</gene>
<dbReference type="STRING" id="1288484.GCA_000348665_01137"/>
<sequence>MFVLLPSVLAAALWTHVRRELPRECVGALGGWVRGEQVQVRALYPLPNVSPQPEREYLADPGELLRVLRAMQREGLELVALYHSHPHGPAAPSASDRQLAAYPVPYLIADPRHGHLRAYLLPGGEEVEIRGAE</sequence>
<dbReference type="InterPro" id="IPR000555">
    <property type="entry name" value="JAMM/MPN+_dom"/>
</dbReference>
<keyword evidence="2" id="KW-0479">Metal-binding</keyword>
<evidence type="ECO:0000259" key="6">
    <source>
        <dbReference type="PROSITE" id="PS50249"/>
    </source>
</evidence>
<keyword evidence="5" id="KW-0482">Metalloprotease</keyword>
<dbReference type="EMBL" id="CP031158">
    <property type="protein sequence ID" value="AXH00194.1"/>
    <property type="molecule type" value="Genomic_DNA"/>
</dbReference>
<evidence type="ECO:0000313" key="8">
    <source>
        <dbReference type="Proteomes" id="UP000253744"/>
    </source>
</evidence>
<keyword evidence="4" id="KW-0862">Zinc</keyword>
<evidence type="ECO:0000256" key="4">
    <source>
        <dbReference type="ARBA" id="ARBA00022833"/>
    </source>
</evidence>
<dbReference type="GO" id="GO:0008270">
    <property type="term" value="F:zinc ion binding"/>
    <property type="evidence" value="ECO:0007669"/>
    <property type="project" value="TreeGrafter"/>
</dbReference>
<keyword evidence="3" id="KW-0378">Hydrolase</keyword>
<dbReference type="CDD" id="cd08070">
    <property type="entry name" value="MPN_like"/>
    <property type="match status" value="1"/>
</dbReference>
<dbReference type="PROSITE" id="PS50249">
    <property type="entry name" value="MPN"/>
    <property type="match status" value="1"/>
</dbReference>
<evidence type="ECO:0000256" key="3">
    <source>
        <dbReference type="ARBA" id="ARBA00022801"/>
    </source>
</evidence>
<dbReference type="InterPro" id="IPR051929">
    <property type="entry name" value="VirAsm_ModProt"/>
</dbReference>
<reference evidence="7 8" key="1">
    <citation type="submission" date="2018-07" db="EMBL/GenBank/DDBJ databases">
        <title>Complete Genome and Methylome Analysis of Deinococcus wulumuqiensis NEB 479.</title>
        <authorList>
            <person name="Fomenkov A."/>
            <person name="Luyten Y."/>
            <person name="Vincze T."/>
            <person name="Anton B.P."/>
            <person name="Clark T."/>
            <person name="Roberts R.J."/>
            <person name="Morgan R.D."/>
        </authorList>
    </citation>
    <scope>NUCLEOTIDE SEQUENCE [LARGE SCALE GENOMIC DNA]</scope>
    <source>
        <strain evidence="7 8">NEB 479</strain>
    </source>
</reference>
<dbReference type="KEGG" id="dwu:DVJ83_13165"/>
<accession>A0A345IKH1</accession>
<dbReference type="Proteomes" id="UP000253744">
    <property type="component" value="Chromosome"/>
</dbReference>
<dbReference type="SMART" id="SM00232">
    <property type="entry name" value="JAB_MPN"/>
    <property type="match status" value="1"/>
</dbReference>
<proteinExistence type="predicted"/>
<dbReference type="AlphaFoldDB" id="A0A345IKH1"/>
<dbReference type="InterPro" id="IPR028090">
    <property type="entry name" value="JAB_dom_prok"/>
</dbReference>
<dbReference type="Pfam" id="PF14464">
    <property type="entry name" value="Prok-JAB"/>
    <property type="match status" value="1"/>
</dbReference>
<dbReference type="FunFam" id="3.40.140.10:FF:000085">
    <property type="entry name" value="Mov34/MPN/PAD-1 family protein"/>
    <property type="match status" value="1"/>
</dbReference>
<evidence type="ECO:0000313" key="7">
    <source>
        <dbReference type="EMBL" id="AXH00194.1"/>
    </source>
</evidence>
<protein>
    <recommendedName>
        <fullName evidence="6">MPN domain-containing protein</fullName>
    </recommendedName>
</protein>
<dbReference type="InterPro" id="IPR037518">
    <property type="entry name" value="MPN"/>
</dbReference>
<feature type="domain" description="MPN" evidence="6">
    <location>
        <begin position="3"/>
        <end position="133"/>
    </location>
</feature>
<dbReference type="GO" id="GO:0006508">
    <property type="term" value="P:proteolysis"/>
    <property type="evidence" value="ECO:0007669"/>
    <property type="project" value="UniProtKB-KW"/>
</dbReference>
<dbReference type="SUPFAM" id="SSF102712">
    <property type="entry name" value="JAB1/MPN domain"/>
    <property type="match status" value="1"/>
</dbReference>
<dbReference type="GO" id="GO:0008235">
    <property type="term" value="F:metalloexopeptidase activity"/>
    <property type="evidence" value="ECO:0007669"/>
    <property type="project" value="TreeGrafter"/>
</dbReference>
<organism evidence="7 8">
    <name type="scientific">Deinococcus wulumuqiensis</name>
    <dbReference type="NCBI Taxonomy" id="980427"/>
    <lineage>
        <taxon>Bacteria</taxon>
        <taxon>Thermotogati</taxon>
        <taxon>Deinococcota</taxon>
        <taxon>Deinococci</taxon>
        <taxon>Deinococcales</taxon>
        <taxon>Deinococcaceae</taxon>
        <taxon>Deinococcus</taxon>
    </lineage>
</organism>
<evidence type="ECO:0000256" key="1">
    <source>
        <dbReference type="ARBA" id="ARBA00022670"/>
    </source>
</evidence>
<name>A0A345IKH1_9DEIO</name>
<evidence type="ECO:0000256" key="5">
    <source>
        <dbReference type="ARBA" id="ARBA00023049"/>
    </source>
</evidence>
<dbReference type="PANTHER" id="PTHR34858:SF1">
    <property type="entry name" value="CYSO-CYSTEINE PEPTIDASE"/>
    <property type="match status" value="1"/>
</dbReference>
<evidence type="ECO:0000256" key="2">
    <source>
        <dbReference type="ARBA" id="ARBA00022723"/>
    </source>
</evidence>
<dbReference type="PANTHER" id="PTHR34858">
    <property type="entry name" value="CYSO-CYSTEINE PEPTIDASE"/>
    <property type="match status" value="1"/>
</dbReference>
<keyword evidence="1" id="KW-0645">Protease</keyword>
<dbReference type="Gene3D" id="3.40.140.10">
    <property type="entry name" value="Cytidine Deaminase, domain 2"/>
    <property type="match status" value="1"/>
</dbReference>